<dbReference type="AlphaFoldDB" id="A0A7W3LU44"/>
<dbReference type="Proteomes" id="UP000572680">
    <property type="component" value="Unassembled WGS sequence"/>
</dbReference>
<name>A0A7W3LU44_ACTNM</name>
<dbReference type="SUPFAM" id="SSF52540">
    <property type="entry name" value="P-loop containing nucleoside triphosphate hydrolases"/>
    <property type="match status" value="1"/>
</dbReference>
<organism evidence="4 5">
    <name type="scientific">Actinomadura namibiensis</name>
    <dbReference type="NCBI Taxonomy" id="182080"/>
    <lineage>
        <taxon>Bacteria</taxon>
        <taxon>Bacillati</taxon>
        <taxon>Actinomycetota</taxon>
        <taxon>Actinomycetes</taxon>
        <taxon>Streptosporangiales</taxon>
        <taxon>Thermomonosporaceae</taxon>
        <taxon>Actinomadura</taxon>
    </lineage>
</organism>
<dbReference type="PROSITE" id="PS50043">
    <property type="entry name" value="HTH_LUXR_2"/>
    <property type="match status" value="1"/>
</dbReference>
<gene>
    <name evidence="4" type="ORF">HNR61_005988</name>
</gene>
<keyword evidence="4" id="KW-0238">DNA-binding</keyword>
<dbReference type="Gene3D" id="1.10.10.10">
    <property type="entry name" value="Winged helix-like DNA-binding domain superfamily/Winged helix DNA-binding domain"/>
    <property type="match status" value="1"/>
</dbReference>
<dbReference type="InterPro" id="IPR036388">
    <property type="entry name" value="WH-like_DNA-bd_sf"/>
</dbReference>
<dbReference type="GO" id="GO:0003677">
    <property type="term" value="F:DNA binding"/>
    <property type="evidence" value="ECO:0007669"/>
    <property type="project" value="UniProtKB-KW"/>
</dbReference>
<reference evidence="4 5" key="1">
    <citation type="submission" date="2020-08" db="EMBL/GenBank/DDBJ databases">
        <title>Genomic Encyclopedia of Type Strains, Phase IV (KMG-IV): sequencing the most valuable type-strain genomes for metagenomic binning, comparative biology and taxonomic classification.</title>
        <authorList>
            <person name="Goeker M."/>
        </authorList>
    </citation>
    <scope>NUCLEOTIDE SEQUENCE [LARGE SCALE GENOMIC DNA]</scope>
    <source>
        <strain evidence="4 5">DSM 44197</strain>
    </source>
</reference>
<evidence type="ECO:0000256" key="2">
    <source>
        <dbReference type="ARBA" id="ARBA00022840"/>
    </source>
</evidence>
<keyword evidence="1" id="KW-0547">Nucleotide-binding</keyword>
<sequence length="897" mass="95446">MLYGRDAETATIDRLLQGARAGRSGALVLRGEAGIGKSALLAHAECAAADMRVLRATGTEYERSLPYAGLHLMLRRHLDRVDALPGPQGRALRGALAMEGGAGGDRFLVGLAVLTLLSDLAEERPLLCLVDDAQWLDEPTVEALLFAVRRLEAEPIVMLLAARDADPAGRAAEFTAPGLPELRLTGLDDRAADALLTGRAAALPAPTRQEILVEAQGNPLALLELPAARRAAPGEPSSTYTRLRSAFADRVAALPDATRTLLLLAAVNHQGDLAVLLPAAERLGASVADLEPAERDGLVTVADERLEFRHPLIRSAAADAATFGRRLAAHRALAATYRAAGDRCHVWHLAAAATGPEEPVAAELEEAAEEMRSGGGVVSTAVVYERAAALSPDPRDRGRRLALAARAAADAGRAEQAVALAGRAARDVTDPVARADLVMIHATLADEQDRGREAFGMLGEAAGTVADRDPVTAGYLLFQAAMAASNAGDLPALRATADRAERLGLPRAENVRALADLFEGQSPLSRLDPARSVAALRRLIDVNDSCYGPRDLLRAVMWRLMIADVAEANASARALELRFRAEGSIGLLSLTLMPLARTELMLGRTRDALALATEGMRVAADTGQHRIRVYQATTLAHLAALGGDEERCLELTAEPLARDIPPSSVHAVAARSLLDLGLGRHEAAFDRLAGVLTAENRAGSIASVPDLVEAAVRSGRAGRGREAAAWYGRWSAQVGQPWTEAIAARCAALLDDDEASYERAVALHRKDGGMPFERARTELLHGEWLRRDRRRNDARAPLHSALETFERLGAVPWADRARAELRATGEAITAERPSDALAALTPQEIQVVRLAAAGLSNREIGAQLFLSPRTVGYHLYKAYPKLGVASRGELARLDLAS</sequence>
<dbReference type="PRINTS" id="PR00038">
    <property type="entry name" value="HTHLUXR"/>
</dbReference>
<dbReference type="SMART" id="SM00421">
    <property type="entry name" value="HTH_LUXR"/>
    <property type="match status" value="1"/>
</dbReference>
<dbReference type="GO" id="GO:0004016">
    <property type="term" value="F:adenylate cyclase activity"/>
    <property type="evidence" value="ECO:0007669"/>
    <property type="project" value="TreeGrafter"/>
</dbReference>
<accession>A0A7W3LU44</accession>
<protein>
    <submittedName>
        <fullName evidence="4">DNA-binding CsgD family transcriptional regulator</fullName>
    </submittedName>
</protein>
<dbReference type="EMBL" id="JACJIA010000008">
    <property type="protein sequence ID" value="MBA8954334.1"/>
    <property type="molecule type" value="Genomic_DNA"/>
</dbReference>
<dbReference type="SUPFAM" id="SSF46894">
    <property type="entry name" value="C-terminal effector domain of the bipartite response regulators"/>
    <property type="match status" value="1"/>
</dbReference>
<comment type="caution">
    <text evidence="4">The sequence shown here is derived from an EMBL/GenBank/DDBJ whole genome shotgun (WGS) entry which is preliminary data.</text>
</comment>
<dbReference type="GO" id="GO:0006355">
    <property type="term" value="P:regulation of DNA-templated transcription"/>
    <property type="evidence" value="ECO:0007669"/>
    <property type="project" value="InterPro"/>
</dbReference>
<dbReference type="InterPro" id="IPR041664">
    <property type="entry name" value="AAA_16"/>
</dbReference>
<evidence type="ECO:0000259" key="3">
    <source>
        <dbReference type="PROSITE" id="PS50043"/>
    </source>
</evidence>
<evidence type="ECO:0000313" key="5">
    <source>
        <dbReference type="Proteomes" id="UP000572680"/>
    </source>
</evidence>
<dbReference type="InterPro" id="IPR027417">
    <property type="entry name" value="P-loop_NTPase"/>
</dbReference>
<evidence type="ECO:0000313" key="4">
    <source>
        <dbReference type="EMBL" id="MBA8954334.1"/>
    </source>
</evidence>
<dbReference type="Pfam" id="PF00196">
    <property type="entry name" value="GerE"/>
    <property type="match status" value="1"/>
</dbReference>
<keyword evidence="5" id="KW-1185">Reference proteome</keyword>
<dbReference type="Pfam" id="PF13191">
    <property type="entry name" value="AAA_16"/>
    <property type="match status" value="1"/>
</dbReference>
<dbReference type="PANTHER" id="PTHR16305">
    <property type="entry name" value="TESTICULAR SOLUBLE ADENYLYL CYCLASE"/>
    <property type="match status" value="1"/>
</dbReference>
<keyword evidence="2" id="KW-0067">ATP-binding</keyword>
<dbReference type="InterPro" id="IPR016032">
    <property type="entry name" value="Sig_transdc_resp-reg_C-effctor"/>
</dbReference>
<dbReference type="CDD" id="cd06170">
    <property type="entry name" value="LuxR_C_like"/>
    <property type="match status" value="1"/>
</dbReference>
<dbReference type="GO" id="GO:0005524">
    <property type="term" value="F:ATP binding"/>
    <property type="evidence" value="ECO:0007669"/>
    <property type="project" value="UniProtKB-KW"/>
</dbReference>
<dbReference type="InterPro" id="IPR000792">
    <property type="entry name" value="Tscrpt_reg_LuxR_C"/>
</dbReference>
<dbReference type="RefSeq" id="WP_182846420.1">
    <property type="nucleotide sequence ID" value="NZ_JACJIA010000008.1"/>
</dbReference>
<dbReference type="GO" id="GO:0005737">
    <property type="term" value="C:cytoplasm"/>
    <property type="evidence" value="ECO:0007669"/>
    <property type="project" value="TreeGrafter"/>
</dbReference>
<evidence type="ECO:0000256" key="1">
    <source>
        <dbReference type="ARBA" id="ARBA00022741"/>
    </source>
</evidence>
<feature type="domain" description="HTH luxR-type" evidence="3">
    <location>
        <begin position="833"/>
        <end position="897"/>
    </location>
</feature>
<proteinExistence type="predicted"/>
<dbReference type="PANTHER" id="PTHR16305:SF35">
    <property type="entry name" value="TRANSCRIPTIONAL ACTIVATOR DOMAIN"/>
    <property type="match status" value="1"/>
</dbReference>